<accession>A0A251ZTD9</accession>
<evidence type="ECO:0000313" key="9">
    <source>
        <dbReference type="Proteomes" id="UP000194946"/>
    </source>
</evidence>
<keyword evidence="4 7" id="KW-0686">Riboflavin biosynthesis</keyword>
<feature type="binding site" evidence="7">
    <location>
        <position position="133"/>
    </location>
    <ligand>
        <name>(2S)-2-hydroxy-3-oxobutyl phosphate</name>
        <dbReference type="ChEBI" id="CHEBI:58830"/>
    </ligand>
</feature>
<dbReference type="GO" id="GO:0009231">
    <property type="term" value="P:riboflavin biosynthetic process"/>
    <property type="evidence" value="ECO:0007669"/>
    <property type="project" value="UniProtKB-UniRule"/>
</dbReference>
<feature type="binding site" evidence="7">
    <location>
        <position position="27"/>
    </location>
    <ligand>
        <name>5-amino-6-(D-ribitylamino)uracil</name>
        <dbReference type="ChEBI" id="CHEBI:15934"/>
    </ligand>
</feature>
<dbReference type="CDD" id="cd09209">
    <property type="entry name" value="Lumazine_synthase-I"/>
    <property type="match status" value="1"/>
</dbReference>
<keyword evidence="9" id="KW-1185">Reference proteome</keyword>
<dbReference type="Pfam" id="PF00885">
    <property type="entry name" value="DMRL_synthase"/>
    <property type="match status" value="1"/>
</dbReference>
<dbReference type="InterPro" id="IPR036467">
    <property type="entry name" value="LS/RS_sf"/>
</dbReference>
<gene>
    <name evidence="7" type="primary">ribH</name>
    <name evidence="8" type="ORF">HK18_00840</name>
</gene>
<evidence type="ECO:0000256" key="4">
    <source>
        <dbReference type="ARBA" id="ARBA00022619"/>
    </source>
</evidence>
<reference evidence="9" key="1">
    <citation type="submission" date="2014-06" db="EMBL/GenBank/DDBJ databases">
        <authorList>
            <person name="Winans N.J."/>
            <person name="Newell P.D."/>
            <person name="Douglas A.E."/>
        </authorList>
    </citation>
    <scope>NUCLEOTIDE SEQUENCE [LARGE SCALE GENOMIC DNA]</scope>
    <source>
        <strain evidence="9">DmL_052</strain>
    </source>
</reference>
<keyword evidence="5 7" id="KW-0808">Transferase</keyword>
<comment type="function">
    <text evidence="7">Catalyzes the formation of 6,7-dimethyl-8-ribityllumazine by condensation of 5-amino-6-(D-ribitylamino)uracil with 3,4-dihydroxy-2-butanone 4-phosphate. This is the penultimate step in the biosynthesis of riboflavin.</text>
</comment>
<feature type="binding site" evidence="7">
    <location>
        <begin position="91"/>
        <end position="92"/>
    </location>
    <ligand>
        <name>(2S)-2-hydroxy-3-oxobutyl phosphate</name>
        <dbReference type="ChEBI" id="CHEBI:58830"/>
    </ligand>
</feature>
<evidence type="ECO:0000256" key="3">
    <source>
        <dbReference type="ARBA" id="ARBA00012664"/>
    </source>
</evidence>
<dbReference type="SUPFAM" id="SSF52121">
    <property type="entry name" value="Lumazine synthase"/>
    <property type="match status" value="1"/>
</dbReference>
<dbReference type="AlphaFoldDB" id="A0A251ZTD9"/>
<evidence type="ECO:0000256" key="5">
    <source>
        <dbReference type="ARBA" id="ARBA00022679"/>
    </source>
</evidence>
<comment type="caution">
    <text evidence="8">The sequence shown here is derived from an EMBL/GenBank/DDBJ whole genome shotgun (WGS) entry which is preliminary data.</text>
</comment>
<dbReference type="NCBIfam" id="TIGR00114">
    <property type="entry name" value="lumazine-synth"/>
    <property type="match status" value="1"/>
</dbReference>
<feature type="active site" description="Proton donor" evidence="7">
    <location>
        <position position="94"/>
    </location>
</feature>
<dbReference type="GO" id="GO:0009349">
    <property type="term" value="C:riboflavin synthase complex"/>
    <property type="evidence" value="ECO:0007669"/>
    <property type="project" value="UniProtKB-UniRule"/>
</dbReference>
<evidence type="ECO:0000256" key="7">
    <source>
        <dbReference type="HAMAP-Rule" id="MF_00178"/>
    </source>
</evidence>
<dbReference type="EMBL" id="JOPB01000011">
    <property type="protein sequence ID" value="OUI77929.1"/>
    <property type="molecule type" value="Genomic_DNA"/>
</dbReference>
<name>A0A251ZTD9_9PROT</name>
<dbReference type="GO" id="GO:0005829">
    <property type="term" value="C:cytosol"/>
    <property type="evidence" value="ECO:0007669"/>
    <property type="project" value="TreeGrafter"/>
</dbReference>
<organism evidence="8 9">
    <name type="scientific">Commensalibacter intestini</name>
    <dbReference type="NCBI Taxonomy" id="479936"/>
    <lineage>
        <taxon>Bacteria</taxon>
        <taxon>Pseudomonadati</taxon>
        <taxon>Pseudomonadota</taxon>
        <taxon>Alphaproteobacteria</taxon>
        <taxon>Acetobacterales</taxon>
        <taxon>Acetobacteraceae</taxon>
    </lineage>
</organism>
<feature type="binding site" evidence="7">
    <location>
        <begin position="86"/>
        <end position="88"/>
    </location>
    <ligand>
        <name>5-amino-6-(D-ribitylamino)uracil</name>
        <dbReference type="ChEBI" id="CHEBI:15934"/>
    </ligand>
</feature>
<dbReference type="Gene3D" id="3.40.50.960">
    <property type="entry name" value="Lumazine/riboflavin synthase"/>
    <property type="match status" value="1"/>
</dbReference>
<dbReference type="UniPathway" id="UPA00275">
    <property type="reaction ID" value="UER00404"/>
</dbReference>
<comment type="catalytic activity">
    <reaction evidence="6 7">
        <text>(2S)-2-hydroxy-3-oxobutyl phosphate + 5-amino-6-(D-ribitylamino)uracil = 6,7-dimethyl-8-(1-D-ribityl)lumazine + phosphate + 2 H2O + H(+)</text>
        <dbReference type="Rhea" id="RHEA:26152"/>
        <dbReference type="ChEBI" id="CHEBI:15377"/>
        <dbReference type="ChEBI" id="CHEBI:15378"/>
        <dbReference type="ChEBI" id="CHEBI:15934"/>
        <dbReference type="ChEBI" id="CHEBI:43474"/>
        <dbReference type="ChEBI" id="CHEBI:58201"/>
        <dbReference type="ChEBI" id="CHEBI:58830"/>
        <dbReference type="EC" id="2.5.1.78"/>
    </reaction>
</comment>
<dbReference type="PANTHER" id="PTHR21058">
    <property type="entry name" value="6,7-DIMETHYL-8-RIBITYLLUMAZINE SYNTHASE DMRL SYNTHASE LUMAZINE SYNTHASE"/>
    <property type="match status" value="1"/>
</dbReference>
<dbReference type="GO" id="GO:0000906">
    <property type="term" value="F:6,7-dimethyl-8-ribityllumazine synthase activity"/>
    <property type="evidence" value="ECO:0007669"/>
    <property type="project" value="UniProtKB-UniRule"/>
</dbReference>
<dbReference type="Proteomes" id="UP000194946">
    <property type="component" value="Unassembled WGS sequence"/>
</dbReference>
<comment type="pathway">
    <text evidence="1 7">Cofactor biosynthesis; riboflavin biosynthesis; riboflavin from 2-hydroxy-3-oxobutyl phosphate and 5-amino-6-(D-ribitylamino)uracil: step 1/2.</text>
</comment>
<comment type="similarity">
    <text evidence="2 7">Belongs to the DMRL synthase family.</text>
</comment>
<protein>
    <recommendedName>
        <fullName evidence="3 7">6,7-dimethyl-8-ribityllumazine synthase</fullName>
        <shortName evidence="7">DMRL synthase</shortName>
        <shortName evidence="7">LS</shortName>
        <shortName evidence="7">Lumazine synthase</shortName>
        <ecNumber evidence="3 7">2.5.1.78</ecNumber>
    </recommendedName>
</protein>
<sequence>MIKQAPKSLTDFTFKKTPRIAIVVSRFNEKVTDGLAKGAQEWLAEHQIPFNVSEDLLYAPGAFELPLIAQTLAKSGKYDGVVCLGCVIKGDTAHFEYISLGATIGIMQASLATETPISFGILTTYTAEQAEIRSEENKENKGREAVAACIESLALIHKI</sequence>
<proteinExistence type="inferred from homology"/>
<dbReference type="HAMAP" id="MF_00178">
    <property type="entry name" value="Lumazine_synth"/>
    <property type="match status" value="1"/>
</dbReference>
<feature type="binding site" evidence="7">
    <location>
        <begin position="62"/>
        <end position="64"/>
    </location>
    <ligand>
        <name>5-amino-6-(D-ribitylamino)uracil</name>
        <dbReference type="ChEBI" id="CHEBI:15934"/>
    </ligand>
</feature>
<evidence type="ECO:0000256" key="1">
    <source>
        <dbReference type="ARBA" id="ARBA00004917"/>
    </source>
</evidence>
<evidence type="ECO:0000256" key="6">
    <source>
        <dbReference type="ARBA" id="ARBA00048785"/>
    </source>
</evidence>
<dbReference type="InterPro" id="IPR034964">
    <property type="entry name" value="LS"/>
</dbReference>
<evidence type="ECO:0000313" key="8">
    <source>
        <dbReference type="EMBL" id="OUI77929.1"/>
    </source>
</evidence>
<feature type="binding site" evidence="7">
    <location>
        <position position="119"/>
    </location>
    <ligand>
        <name>5-amino-6-(D-ribitylamino)uracil</name>
        <dbReference type="ChEBI" id="CHEBI:15934"/>
    </ligand>
</feature>
<dbReference type="RefSeq" id="WP_086632599.1">
    <property type="nucleotide sequence ID" value="NZ_JOPB01000011.1"/>
</dbReference>
<dbReference type="PANTHER" id="PTHR21058:SF0">
    <property type="entry name" value="6,7-DIMETHYL-8-RIBITYLLUMAZINE SYNTHASE"/>
    <property type="match status" value="1"/>
</dbReference>
<dbReference type="EC" id="2.5.1.78" evidence="3 7"/>
<evidence type="ECO:0000256" key="2">
    <source>
        <dbReference type="ARBA" id="ARBA00007424"/>
    </source>
</evidence>
<dbReference type="InterPro" id="IPR002180">
    <property type="entry name" value="LS/RS"/>
</dbReference>